<accession>A0A2K1IH73</accession>
<dbReference type="PaxDb" id="3218-PP1S504_8V6.1"/>
<keyword evidence="4" id="KW-1185">Reference proteome</keyword>
<evidence type="ECO:0000256" key="1">
    <source>
        <dbReference type="SAM" id="MobiDB-lite"/>
    </source>
</evidence>
<dbReference type="EMBL" id="ABEU02000024">
    <property type="protein sequence ID" value="PNR28624.1"/>
    <property type="molecule type" value="Genomic_DNA"/>
</dbReference>
<dbReference type="InParanoid" id="A0A2K1IH73"/>
<name>A0A2K1IH73_PHYPA</name>
<proteinExistence type="predicted"/>
<protein>
    <submittedName>
        <fullName evidence="2 3">Uncharacterized protein</fullName>
    </submittedName>
</protein>
<reference evidence="2 4" key="2">
    <citation type="journal article" date="2018" name="Plant J.">
        <title>The Physcomitrella patens chromosome-scale assembly reveals moss genome structure and evolution.</title>
        <authorList>
            <person name="Lang D."/>
            <person name="Ullrich K.K."/>
            <person name="Murat F."/>
            <person name="Fuchs J."/>
            <person name="Jenkins J."/>
            <person name="Haas F.B."/>
            <person name="Piednoel M."/>
            <person name="Gundlach H."/>
            <person name="Van Bel M."/>
            <person name="Meyberg R."/>
            <person name="Vives C."/>
            <person name="Morata J."/>
            <person name="Symeonidi A."/>
            <person name="Hiss M."/>
            <person name="Muchero W."/>
            <person name="Kamisugi Y."/>
            <person name="Saleh O."/>
            <person name="Blanc G."/>
            <person name="Decker E.L."/>
            <person name="van Gessel N."/>
            <person name="Grimwood J."/>
            <person name="Hayes R.D."/>
            <person name="Graham S.W."/>
            <person name="Gunter L.E."/>
            <person name="McDaniel S.F."/>
            <person name="Hoernstein S.N.W."/>
            <person name="Larsson A."/>
            <person name="Li F.W."/>
            <person name="Perroud P.F."/>
            <person name="Phillips J."/>
            <person name="Ranjan P."/>
            <person name="Rokshar D.S."/>
            <person name="Rothfels C.J."/>
            <person name="Schneider L."/>
            <person name="Shu S."/>
            <person name="Stevenson D.W."/>
            <person name="Thummler F."/>
            <person name="Tillich M."/>
            <person name="Villarreal Aguilar J.C."/>
            <person name="Widiez T."/>
            <person name="Wong G.K."/>
            <person name="Wymore A."/>
            <person name="Zhang Y."/>
            <person name="Zimmer A.D."/>
            <person name="Quatrano R.S."/>
            <person name="Mayer K.F.X."/>
            <person name="Goodstein D."/>
            <person name="Casacuberta J.M."/>
            <person name="Vandepoele K."/>
            <person name="Reski R."/>
            <person name="Cuming A.C."/>
            <person name="Tuskan G.A."/>
            <person name="Maumus F."/>
            <person name="Salse J."/>
            <person name="Schmutz J."/>
            <person name="Rensing S.A."/>
        </authorList>
    </citation>
    <scope>NUCLEOTIDE SEQUENCE [LARGE SCALE GENOMIC DNA]</scope>
    <source>
        <strain evidence="3 4">cv. Gransden 2004</strain>
    </source>
</reference>
<evidence type="ECO:0000313" key="2">
    <source>
        <dbReference type="EMBL" id="PNR28624.1"/>
    </source>
</evidence>
<sequence>MWISLWKRPQIHSSKDSQFILALHGTKALWKFLEEAQNFGTKPSTPVGRTTTSFALDIVEKSNGILTGLGSKGQSFQHRGINRVQRFNSDNQCRSLSPSETSSTRARDLDNQYRNRQGMHLNEEEGWSYE</sequence>
<dbReference type="EnsemblPlants" id="Pp3c24_17790V3.1">
    <property type="protein sequence ID" value="Pp3c24_17790V3.1"/>
    <property type="gene ID" value="Pp3c24_17790"/>
</dbReference>
<reference evidence="3" key="3">
    <citation type="submission" date="2020-12" db="UniProtKB">
        <authorList>
            <consortium name="EnsemblPlants"/>
        </authorList>
    </citation>
    <scope>IDENTIFICATION</scope>
</reference>
<dbReference type="Gramene" id="Pp3c24_17790V3.1">
    <property type="protein sequence ID" value="Pp3c24_17790V3.1"/>
    <property type="gene ID" value="Pp3c24_17790"/>
</dbReference>
<reference evidence="2 4" key="1">
    <citation type="journal article" date="2008" name="Science">
        <title>The Physcomitrella genome reveals evolutionary insights into the conquest of land by plants.</title>
        <authorList>
            <person name="Rensing S."/>
            <person name="Lang D."/>
            <person name="Zimmer A."/>
            <person name="Terry A."/>
            <person name="Salamov A."/>
            <person name="Shapiro H."/>
            <person name="Nishiyama T."/>
            <person name="Perroud P.-F."/>
            <person name="Lindquist E."/>
            <person name="Kamisugi Y."/>
            <person name="Tanahashi T."/>
            <person name="Sakakibara K."/>
            <person name="Fujita T."/>
            <person name="Oishi K."/>
            <person name="Shin-I T."/>
            <person name="Kuroki Y."/>
            <person name="Toyoda A."/>
            <person name="Suzuki Y."/>
            <person name="Hashimoto A."/>
            <person name="Yamaguchi K."/>
            <person name="Sugano A."/>
            <person name="Kohara Y."/>
            <person name="Fujiyama A."/>
            <person name="Anterola A."/>
            <person name="Aoki S."/>
            <person name="Ashton N."/>
            <person name="Barbazuk W.B."/>
            <person name="Barker E."/>
            <person name="Bennetzen J."/>
            <person name="Bezanilla M."/>
            <person name="Blankenship R."/>
            <person name="Cho S.H."/>
            <person name="Dutcher S."/>
            <person name="Estelle M."/>
            <person name="Fawcett J.A."/>
            <person name="Gundlach H."/>
            <person name="Hanada K."/>
            <person name="Heyl A."/>
            <person name="Hicks K.A."/>
            <person name="Hugh J."/>
            <person name="Lohr M."/>
            <person name="Mayer K."/>
            <person name="Melkozernov A."/>
            <person name="Murata T."/>
            <person name="Nelson D."/>
            <person name="Pils B."/>
            <person name="Prigge M."/>
            <person name="Reiss B."/>
            <person name="Renner T."/>
            <person name="Rombauts S."/>
            <person name="Rushton P."/>
            <person name="Sanderfoot A."/>
            <person name="Schween G."/>
            <person name="Shiu S.-H."/>
            <person name="Stueber K."/>
            <person name="Theodoulou F.L."/>
            <person name="Tu H."/>
            <person name="Van de Peer Y."/>
            <person name="Verrier P.J."/>
            <person name="Waters E."/>
            <person name="Wood A."/>
            <person name="Yang L."/>
            <person name="Cove D."/>
            <person name="Cuming A."/>
            <person name="Hasebe M."/>
            <person name="Lucas S."/>
            <person name="Mishler D.B."/>
            <person name="Reski R."/>
            <person name="Grigoriev I."/>
            <person name="Quatrano R.S."/>
            <person name="Boore J.L."/>
        </authorList>
    </citation>
    <scope>NUCLEOTIDE SEQUENCE [LARGE SCALE GENOMIC DNA]</scope>
    <source>
        <strain evidence="3 4">cv. Gransden 2004</strain>
    </source>
</reference>
<organism evidence="2">
    <name type="scientific">Physcomitrium patens</name>
    <name type="common">Spreading-leaved earth moss</name>
    <name type="synonym">Physcomitrella patens</name>
    <dbReference type="NCBI Taxonomy" id="3218"/>
    <lineage>
        <taxon>Eukaryota</taxon>
        <taxon>Viridiplantae</taxon>
        <taxon>Streptophyta</taxon>
        <taxon>Embryophyta</taxon>
        <taxon>Bryophyta</taxon>
        <taxon>Bryophytina</taxon>
        <taxon>Bryopsida</taxon>
        <taxon>Funariidae</taxon>
        <taxon>Funariales</taxon>
        <taxon>Funariaceae</taxon>
        <taxon>Physcomitrium</taxon>
    </lineage>
</organism>
<feature type="compositionally biased region" description="Polar residues" evidence="1">
    <location>
        <begin position="87"/>
        <end position="104"/>
    </location>
</feature>
<gene>
    <name evidence="2" type="ORF">PHYPA_029217</name>
</gene>
<feature type="region of interest" description="Disordered" evidence="1">
    <location>
        <begin position="87"/>
        <end position="130"/>
    </location>
</feature>
<evidence type="ECO:0000313" key="4">
    <source>
        <dbReference type="Proteomes" id="UP000006727"/>
    </source>
</evidence>
<evidence type="ECO:0000313" key="3">
    <source>
        <dbReference type="EnsemblPlants" id="Pp3c24_17790V3.1"/>
    </source>
</evidence>
<dbReference type="AlphaFoldDB" id="A0A2K1IH73"/>
<dbReference type="Proteomes" id="UP000006727">
    <property type="component" value="Chromosome 24"/>
</dbReference>